<name>A0ABU4LET4_9ACTN</name>
<protein>
    <submittedName>
        <fullName evidence="2">Uncharacterized protein</fullName>
    </submittedName>
</protein>
<proteinExistence type="predicted"/>
<dbReference type="RefSeq" id="WP_086765001.1">
    <property type="nucleotide sequence ID" value="NZ_JAGJBZ010000005.1"/>
</dbReference>
<accession>A0ABU4LET4</accession>
<organism evidence="2 3">
    <name type="scientific">Streptomyces griseiscabiei</name>
    <dbReference type="NCBI Taxonomy" id="2993540"/>
    <lineage>
        <taxon>Bacteria</taxon>
        <taxon>Bacillati</taxon>
        <taxon>Actinomycetota</taxon>
        <taxon>Actinomycetes</taxon>
        <taxon>Kitasatosporales</taxon>
        <taxon>Streptomycetaceae</taxon>
        <taxon>Streptomyces</taxon>
    </lineage>
</organism>
<dbReference type="EMBL" id="JARAVY010000017">
    <property type="protein sequence ID" value="MDX2913990.1"/>
    <property type="molecule type" value="Genomic_DNA"/>
</dbReference>
<evidence type="ECO:0000313" key="2">
    <source>
        <dbReference type="EMBL" id="MDX2913990.1"/>
    </source>
</evidence>
<feature type="region of interest" description="Disordered" evidence="1">
    <location>
        <begin position="1"/>
        <end position="38"/>
    </location>
</feature>
<reference evidence="2 3" key="1">
    <citation type="journal article" date="2023" name="Microb. Genom.">
        <title>Mesoterricola silvestris gen. nov., sp. nov., Mesoterricola sediminis sp. nov., Geothrix oryzae sp. nov., Geothrix edaphica sp. nov., Geothrix rubra sp. nov., and Geothrix limicola sp. nov., six novel members of Acidobacteriota isolated from soils.</title>
        <authorList>
            <person name="Weisberg A.J."/>
            <person name="Pearce E."/>
            <person name="Kramer C.G."/>
            <person name="Chang J.H."/>
            <person name="Clarke C.R."/>
        </authorList>
    </citation>
    <scope>NUCLEOTIDE SEQUENCE [LARGE SCALE GENOMIC DNA]</scope>
    <source>
        <strain evidence="2 3">NRRL_B-2795</strain>
    </source>
</reference>
<keyword evidence="3" id="KW-1185">Reference proteome</keyword>
<sequence length="61" mass="6408">MKSTNTEHQAPADAPADASGVDRRGRKTASTITDPELDALYDQRDALLRRLASVRGAGAAA</sequence>
<evidence type="ECO:0000256" key="1">
    <source>
        <dbReference type="SAM" id="MobiDB-lite"/>
    </source>
</evidence>
<evidence type="ECO:0000313" key="3">
    <source>
        <dbReference type="Proteomes" id="UP001271723"/>
    </source>
</evidence>
<comment type="caution">
    <text evidence="2">The sequence shown here is derived from an EMBL/GenBank/DDBJ whole genome shotgun (WGS) entry which is preliminary data.</text>
</comment>
<gene>
    <name evidence="2" type="ORF">PV517_35645</name>
</gene>
<dbReference type="Proteomes" id="UP001271723">
    <property type="component" value="Unassembled WGS sequence"/>
</dbReference>